<name>A0ABN2SXS8_9MICO</name>
<protein>
    <submittedName>
        <fullName evidence="2">Uncharacterized protein</fullName>
    </submittedName>
</protein>
<accession>A0ABN2SXS8</accession>
<evidence type="ECO:0000256" key="1">
    <source>
        <dbReference type="SAM" id="MobiDB-lite"/>
    </source>
</evidence>
<sequence>MATATVVIAFTLAGCASGPGSPSATTDAAASASPTPSATPTPTPTVDWVSYQTPDQSAAWELPAGWSVLVGSTTSYATGLDVPTYTILDPDGVARIRLDVQIGGIGGPGCEVMSPLYPYALLDTADPASAPGHIWFESVDAPAGVVTELQLVPPDAVSPTEACGTDWGFVPTESLGIISWRALQPLPDPVDQAADPDAYAALPTDEAGAVISFATAADAEAFMDTELYQTLRRILSSLDIAAG</sequence>
<comment type="caution">
    <text evidence="2">The sequence shown here is derived from an EMBL/GenBank/DDBJ whole genome shotgun (WGS) entry which is preliminary data.</text>
</comment>
<proteinExistence type="predicted"/>
<organism evidence="2 3">
    <name type="scientific">Microbacterium pumilum</name>
    <dbReference type="NCBI Taxonomy" id="344165"/>
    <lineage>
        <taxon>Bacteria</taxon>
        <taxon>Bacillati</taxon>
        <taxon>Actinomycetota</taxon>
        <taxon>Actinomycetes</taxon>
        <taxon>Micrococcales</taxon>
        <taxon>Microbacteriaceae</taxon>
        <taxon>Microbacterium</taxon>
    </lineage>
</organism>
<dbReference type="Proteomes" id="UP001500326">
    <property type="component" value="Unassembled WGS sequence"/>
</dbReference>
<dbReference type="EMBL" id="BAAAOH010000001">
    <property type="protein sequence ID" value="GAA1994214.1"/>
    <property type="molecule type" value="Genomic_DNA"/>
</dbReference>
<keyword evidence="3" id="KW-1185">Reference proteome</keyword>
<reference evidence="2 3" key="1">
    <citation type="journal article" date="2019" name="Int. J. Syst. Evol. Microbiol.">
        <title>The Global Catalogue of Microorganisms (GCM) 10K type strain sequencing project: providing services to taxonomists for standard genome sequencing and annotation.</title>
        <authorList>
            <consortium name="The Broad Institute Genomics Platform"/>
            <consortium name="The Broad Institute Genome Sequencing Center for Infectious Disease"/>
            <person name="Wu L."/>
            <person name="Ma J."/>
        </authorList>
    </citation>
    <scope>NUCLEOTIDE SEQUENCE [LARGE SCALE GENOMIC DNA]</scope>
    <source>
        <strain evidence="2 3">JCM 14902</strain>
    </source>
</reference>
<feature type="compositionally biased region" description="Low complexity" evidence="1">
    <location>
        <begin position="21"/>
        <end position="36"/>
    </location>
</feature>
<dbReference type="RefSeq" id="WP_344064604.1">
    <property type="nucleotide sequence ID" value="NZ_BAAAOH010000001.1"/>
</dbReference>
<feature type="region of interest" description="Disordered" evidence="1">
    <location>
        <begin position="18"/>
        <end position="45"/>
    </location>
</feature>
<evidence type="ECO:0000313" key="3">
    <source>
        <dbReference type="Proteomes" id="UP001500326"/>
    </source>
</evidence>
<gene>
    <name evidence="2" type="ORF">GCM10009777_32370</name>
</gene>
<evidence type="ECO:0000313" key="2">
    <source>
        <dbReference type="EMBL" id="GAA1994214.1"/>
    </source>
</evidence>